<dbReference type="SUPFAM" id="SSF47413">
    <property type="entry name" value="lambda repressor-like DNA-binding domains"/>
    <property type="match status" value="1"/>
</dbReference>
<evidence type="ECO:0000259" key="2">
    <source>
        <dbReference type="PROSITE" id="PS50943"/>
    </source>
</evidence>
<comment type="similarity">
    <text evidence="1">Belongs to the short-chain fatty acyl-CoA assimilation regulator (ScfR) family.</text>
</comment>
<dbReference type="Gene3D" id="1.10.10.2910">
    <property type="match status" value="1"/>
</dbReference>
<reference evidence="3 4" key="1">
    <citation type="submission" date="2018-02" db="EMBL/GenBank/DDBJ databases">
        <title>Complete genome sequencing of Faecalibacterium prausnitzii strains isolated from the human gut.</title>
        <authorList>
            <person name="Fitzgerald B.C."/>
            <person name="Shkoporov A.N."/>
            <person name="Ross P.R."/>
            <person name="Hill C."/>
        </authorList>
    </citation>
    <scope>NUCLEOTIDE SEQUENCE [LARGE SCALE GENOMIC DNA]</scope>
    <source>
        <strain evidence="3 4">APC942/18-1</strain>
    </source>
</reference>
<dbReference type="InterPro" id="IPR010359">
    <property type="entry name" value="IrrE_HExxH"/>
</dbReference>
<dbReference type="PANTHER" id="PTHR43236:SF2">
    <property type="entry name" value="BLL0069 PROTEIN"/>
    <property type="match status" value="1"/>
</dbReference>
<dbReference type="SMART" id="SM00530">
    <property type="entry name" value="HTH_XRE"/>
    <property type="match status" value="1"/>
</dbReference>
<comment type="caution">
    <text evidence="3">The sequence shown here is derived from an EMBL/GenBank/DDBJ whole genome shotgun (WGS) entry which is preliminary data.</text>
</comment>
<dbReference type="EMBL" id="PRLA01000003">
    <property type="protein sequence ID" value="RAW50882.1"/>
    <property type="molecule type" value="Genomic_DNA"/>
</dbReference>
<dbReference type="CDD" id="cd00093">
    <property type="entry name" value="HTH_XRE"/>
    <property type="match status" value="1"/>
</dbReference>
<sequence>MAKSIPALVTPEVLVWARELDAISVDEIASKMKIPPQKIEEWEDGTSYPTLTQAKELARQYRVPFVYFYLPDTPQKKKRLSKVDYRAFGNMGVQSTESRELRWLLRDIEDRRDSMLDLYEEIGKKTLDFPIKVDVKSSNEEIAMVIRELLNLNMTAQKKFRYPEKALSHCVEALEKKDVLVFQAAKIETSEMRGLSVAYEQMPIIVLNRKDEPSARLFTLCHELVHIVTRTSGICTDVSENSNSNNELELRCNQISGMVLVPKSSIAKHPIIKEIQIYGFDDGRVGKIAKDFAVSKQVILHCLWELNIISQPFYYETLNRYSEEYKAYKAQKSKKGFLPPVTDTVSQVGKLYARTVLNAYYAEKITARDTSSYLLNLKAKNFGKLERWCF</sequence>
<dbReference type="AlphaFoldDB" id="A0AAX1QMB6"/>
<name>A0AAX1QMB6_9FIRM</name>
<proteinExistence type="inferred from homology"/>
<dbReference type="RefSeq" id="WP_158394918.1">
    <property type="nucleotide sequence ID" value="NZ_CP026548.1"/>
</dbReference>
<dbReference type="Proteomes" id="UP000250997">
    <property type="component" value="Unassembled WGS sequence"/>
</dbReference>
<dbReference type="Gene3D" id="1.10.260.40">
    <property type="entry name" value="lambda repressor-like DNA-binding domains"/>
    <property type="match status" value="1"/>
</dbReference>
<feature type="domain" description="HTH cro/C1-type" evidence="2">
    <location>
        <begin position="23"/>
        <end position="68"/>
    </location>
</feature>
<protein>
    <recommendedName>
        <fullName evidence="2">HTH cro/C1-type domain-containing protein</fullName>
    </recommendedName>
</protein>
<evidence type="ECO:0000313" key="3">
    <source>
        <dbReference type="EMBL" id="RAW50882.1"/>
    </source>
</evidence>
<dbReference type="InterPro" id="IPR010982">
    <property type="entry name" value="Lambda_DNA-bd_dom_sf"/>
</dbReference>
<dbReference type="InterPro" id="IPR052345">
    <property type="entry name" value="Rad_response_metalloprotease"/>
</dbReference>
<dbReference type="PANTHER" id="PTHR43236">
    <property type="entry name" value="ANTITOXIN HIGA1"/>
    <property type="match status" value="1"/>
</dbReference>
<dbReference type="Pfam" id="PF06114">
    <property type="entry name" value="Peptidase_M78"/>
    <property type="match status" value="1"/>
</dbReference>
<dbReference type="InterPro" id="IPR001387">
    <property type="entry name" value="Cro/C1-type_HTH"/>
</dbReference>
<dbReference type="PROSITE" id="PS50943">
    <property type="entry name" value="HTH_CROC1"/>
    <property type="match status" value="1"/>
</dbReference>
<evidence type="ECO:0000313" key="4">
    <source>
        <dbReference type="Proteomes" id="UP000250997"/>
    </source>
</evidence>
<organism evidence="3 4">
    <name type="scientific">Faecalibacterium prausnitzii</name>
    <dbReference type="NCBI Taxonomy" id="853"/>
    <lineage>
        <taxon>Bacteria</taxon>
        <taxon>Bacillati</taxon>
        <taxon>Bacillota</taxon>
        <taxon>Clostridia</taxon>
        <taxon>Eubacteriales</taxon>
        <taxon>Oscillospiraceae</taxon>
        <taxon>Faecalibacterium</taxon>
    </lineage>
</organism>
<accession>A0AAX1QMB6</accession>
<gene>
    <name evidence="3" type="ORF">C4N27_05585</name>
</gene>
<evidence type="ECO:0000256" key="1">
    <source>
        <dbReference type="ARBA" id="ARBA00007227"/>
    </source>
</evidence>
<dbReference type="GO" id="GO:0003677">
    <property type="term" value="F:DNA binding"/>
    <property type="evidence" value="ECO:0007669"/>
    <property type="project" value="InterPro"/>
</dbReference>